<dbReference type="KEGG" id="elio:KO353_04155"/>
<dbReference type="Proteomes" id="UP000694001">
    <property type="component" value="Chromosome"/>
</dbReference>
<dbReference type="RefSeq" id="WP_218286487.1">
    <property type="nucleotide sequence ID" value="NZ_CP076448.1"/>
</dbReference>
<evidence type="ECO:0000256" key="1">
    <source>
        <dbReference type="ARBA" id="ARBA00022801"/>
    </source>
</evidence>
<keyword evidence="1 3" id="KW-0378">Hydrolase</keyword>
<gene>
    <name evidence="3" type="ORF">KO353_04155</name>
</gene>
<dbReference type="PANTHER" id="PTHR48081:SF33">
    <property type="entry name" value="KYNURENINE FORMAMIDASE"/>
    <property type="match status" value="1"/>
</dbReference>
<dbReference type="GO" id="GO:0016787">
    <property type="term" value="F:hydrolase activity"/>
    <property type="evidence" value="ECO:0007669"/>
    <property type="project" value="UniProtKB-KW"/>
</dbReference>
<feature type="domain" description="BD-FAE-like" evidence="2">
    <location>
        <begin position="64"/>
        <end position="155"/>
    </location>
</feature>
<dbReference type="PANTHER" id="PTHR48081">
    <property type="entry name" value="AB HYDROLASE SUPERFAMILY PROTEIN C4A8.06C"/>
    <property type="match status" value="1"/>
</dbReference>
<keyword evidence="4" id="KW-1185">Reference proteome</keyword>
<name>A0A975U5F3_9PROT</name>
<reference evidence="3" key="1">
    <citation type="submission" date="2021-06" db="EMBL/GenBank/DDBJ databases">
        <title>Elioraea tepida, sp. nov., a moderately thermophilic aerobic anoxygenic phototrophic bacterium isolated from an alkaline siliceous hot spring mat community in Yellowstone National Park, WY, USA.</title>
        <authorList>
            <person name="Saini M.K."/>
            <person name="Yoshida S."/>
            <person name="Sebastian A."/>
            <person name="Hirose S."/>
            <person name="Hara E."/>
            <person name="Tamaki H."/>
            <person name="Soulier N.T."/>
            <person name="Albert I."/>
            <person name="Hanada S."/>
            <person name="Bryant D.A."/>
            <person name="Tank M."/>
        </authorList>
    </citation>
    <scope>NUCLEOTIDE SEQUENCE</scope>
    <source>
        <strain evidence="3">MS-P2</strain>
    </source>
</reference>
<sequence length="273" mass="29491">MHWREMDRETLDRAYNNMGAVADSQEWLARWREASGARRAMPGAVLDQAYGPRERNRIDLFPSGAADAPLLLFFHGGYWQRNAKEGFACMADGPLAHGIDVALAGYTLCPAATMTEVVAEARAAVSWIIAKARRLGFPMRRLVLAGWSAGGHLAASCLDLPAVDAALLVSGLYDLAPIQAGGLNDALRMDVAEAERLSPIRHIAPCRARLVIAWGEEELPELRRQSADFASAWRAAGNAAETLPVPGANHFSILDDLVRPDGVLTRAVLSLSA</sequence>
<organism evidence="3 4">
    <name type="scientific">Elioraea tepida</name>
    <dbReference type="NCBI Taxonomy" id="2843330"/>
    <lineage>
        <taxon>Bacteria</taxon>
        <taxon>Pseudomonadati</taxon>
        <taxon>Pseudomonadota</taxon>
        <taxon>Alphaproteobacteria</taxon>
        <taxon>Acetobacterales</taxon>
        <taxon>Elioraeaceae</taxon>
        <taxon>Elioraea</taxon>
    </lineage>
</organism>
<dbReference type="AlphaFoldDB" id="A0A975U5F3"/>
<protein>
    <submittedName>
        <fullName evidence="3">Alpha/beta hydrolase</fullName>
    </submittedName>
</protein>
<dbReference type="InterPro" id="IPR050300">
    <property type="entry name" value="GDXG_lipolytic_enzyme"/>
</dbReference>
<evidence type="ECO:0000313" key="3">
    <source>
        <dbReference type="EMBL" id="QXM25431.1"/>
    </source>
</evidence>
<evidence type="ECO:0000259" key="2">
    <source>
        <dbReference type="Pfam" id="PF20434"/>
    </source>
</evidence>
<evidence type="ECO:0000313" key="4">
    <source>
        <dbReference type="Proteomes" id="UP000694001"/>
    </source>
</evidence>
<dbReference type="EMBL" id="CP076448">
    <property type="protein sequence ID" value="QXM25431.1"/>
    <property type="molecule type" value="Genomic_DNA"/>
</dbReference>
<accession>A0A975U5F3</accession>
<proteinExistence type="predicted"/>
<dbReference type="Pfam" id="PF20434">
    <property type="entry name" value="BD-FAE"/>
    <property type="match status" value="1"/>
</dbReference>
<dbReference type="InterPro" id="IPR049492">
    <property type="entry name" value="BD-FAE-like_dom"/>
</dbReference>